<dbReference type="GO" id="GO:0003677">
    <property type="term" value="F:DNA binding"/>
    <property type="evidence" value="ECO:0007669"/>
    <property type="project" value="UniProtKB-KW"/>
</dbReference>
<keyword evidence="1" id="KW-0805">Transcription regulation</keyword>
<evidence type="ECO:0000313" key="6">
    <source>
        <dbReference type="EMBL" id="CAN00930.1"/>
    </source>
</evidence>
<dbReference type="EMBL" id="AM711867">
    <property type="protein sequence ID" value="CAN00930.1"/>
    <property type="molecule type" value="Genomic_DNA"/>
</dbReference>
<dbReference type="AlphaFoldDB" id="A5CPD2"/>
<dbReference type="SMART" id="SM00421">
    <property type="entry name" value="HTH_LUXR"/>
    <property type="match status" value="1"/>
</dbReference>
<protein>
    <submittedName>
        <fullName evidence="6">Transcriptional regulator, LuxR family</fullName>
    </submittedName>
</protein>
<organism evidence="6 7">
    <name type="scientific">Clavibacter michiganensis subsp. michiganensis (strain NCPPB 382)</name>
    <dbReference type="NCBI Taxonomy" id="443906"/>
    <lineage>
        <taxon>Bacteria</taxon>
        <taxon>Bacillati</taxon>
        <taxon>Actinomycetota</taxon>
        <taxon>Actinomycetes</taxon>
        <taxon>Micrococcales</taxon>
        <taxon>Microbacteriaceae</taxon>
        <taxon>Clavibacter</taxon>
    </lineage>
</organism>
<evidence type="ECO:0000256" key="4">
    <source>
        <dbReference type="SAM" id="MobiDB-lite"/>
    </source>
</evidence>
<evidence type="ECO:0000259" key="5">
    <source>
        <dbReference type="PROSITE" id="PS50043"/>
    </source>
</evidence>
<dbReference type="InterPro" id="IPR027417">
    <property type="entry name" value="P-loop_NTPase"/>
</dbReference>
<feature type="domain" description="HTH luxR-type" evidence="5">
    <location>
        <begin position="879"/>
        <end position="944"/>
    </location>
</feature>
<gene>
    <name evidence="6" type="ordered locus">CMM_0893</name>
</gene>
<dbReference type="Pfam" id="PF00196">
    <property type="entry name" value="GerE"/>
    <property type="match status" value="1"/>
</dbReference>
<dbReference type="PANTHER" id="PTHR44688:SF16">
    <property type="entry name" value="DNA-BINDING TRANSCRIPTIONAL ACTIVATOR DEVR_DOSR"/>
    <property type="match status" value="1"/>
</dbReference>
<keyword evidence="7" id="KW-1185">Reference proteome</keyword>
<dbReference type="eggNOG" id="COG1484">
    <property type="taxonomic scope" value="Bacteria"/>
</dbReference>
<reference evidence="6 7" key="1">
    <citation type="journal article" date="2008" name="J. Bacteriol.">
        <title>The genome sequence of the tomato-pathogenic actinomycete Clavibacter michiganensis subsp. michiganensis NCPPB382 reveals a large island involved in pathogenicity.</title>
        <authorList>
            <person name="Gartemann K.H."/>
            <person name="Abt B."/>
            <person name="Bekel T."/>
            <person name="Burger A."/>
            <person name="Engemann J."/>
            <person name="Flugel M."/>
            <person name="Gaigalat L."/>
            <person name="Goesmann A."/>
            <person name="Grafen I."/>
            <person name="Kalinowski J."/>
            <person name="Kaup O."/>
            <person name="Kirchner O."/>
            <person name="Krause L."/>
            <person name="Linke B."/>
            <person name="McHardy A."/>
            <person name="Meyer F."/>
            <person name="Pohle S."/>
            <person name="Ruckert C."/>
            <person name="Schneiker S."/>
            <person name="Zellermann E.M."/>
            <person name="Puhler A."/>
            <person name="Eichenlaub R."/>
            <person name="Kaiser O."/>
            <person name="Bartels D."/>
        </authorList>
    </citation>
    <scope>NUCLEOTIDE SEQUENCE [LARGE SCALE GENOMIC DNA]</scope>
    <source>
        <strain evidence="6 7">NCPPB 382</strain>
    </source>
</reference>
<dbReference type="GO" id="GO:0006355">
    <property type="term" value="P:regulation of DNA-templated transcription"/>
    <property type="evidence" value="ECO:0007669"/>
    <property type="project" value="InterPro"/>
</dbReference>
<proteinExistence type="predicted"/>
<dbReference type="PROSITE" id="PS50043">
    <property type="entry name" value="HTH_LUXR_2"/>
    <property type="match status" value="1"/>
</dbReference>
<dbReference type="Gene3D" id="3.40.50.300">
    <property type="entry name" value="P-loop containing nucleotide triphosphate hydrolases"/>
    <property type="match status" value="1"/>
</dbReference>
<dbReference type="HOGENOM" id="CLU_015308_1_0_11"/>
<dbReference type="CDD" id="cd06170">
    <property type="entry name" value="LuxR_C_like"/>
    <property type="match status" value="1"/>
</dbReference>
<evidence type="ECO:0000256" key="3">
    <source>
        <dbReference type="ARBA" id="ARBA00023163"/>
    </source>
</evidence>
<dbReference type="SUPFAM" id="SSF52540">
    <property type="entry name" value="P-loop containing nucleoside triphosphate hydrolases"/>
    <property type="match status" value="1"/>
</dbReference>
<name>A5CPD2_CLAM3</name>
<dbReference type="PRINTS" id="PR00038">
    <property type="entry name" value="HTHLUXR"/>
</dbReference>
<dbReference type="InterPro" id="IPR016032">
    <property type="entry name" value="Sig_transdc_resp-reg_C-effctor"/>
</dbReference>
<dbReference type="InterPro" id="IPR036388">
    <property type="entry name" value="WH-like_DNA-bd_sf"/>
</dbReference>
<dbReference type="KEGG" id="cmi:CMM_0893"/>
<dbReference type="InterPro" id="IPR000792">
    <property type="entry name" value="Tscrpt_reg_LuxR_C"/>
</dbReference>
<sequence length="952" mass="101907">MHKDRAASGDATRTTAFGDGGHMKQMTHTYIRSSGRVESAAPARGSRARDLETLERWLAAGTSAVVTGSVGSGRSHVAGRVADVLTRNGLTVIRAHASTPDLADVLRRVVDQVPGIRTARPLPAARPVVVIDDGHLMPPDLRAALVDARASERCTLLVTVDDTGGDPRHLRARDLEAGGDQAMRTAQAAHEILGLWRNGYAERLDLSPLDAAEVDAMIDSIAGQVALDQATRVQIQRRSGGRPFLVRELTFEALESDGTERTITGYAFPSPHAPRARILELVSSRVSMLDDDERSTLVLLARLDGVPYQRAARLFGETILRVLGARGLARVQGQGQGDRILRADLLEAEAALARTDPEAVDALTRRVVGSLLQEAAHGVPLNPKESLLIARTLTDDGRRDAVERFGEDTLAAVHLVAARLANDVGMTHDALAFAEIAGRGGSDAYAACERGRALTVLGNPARAMEVLEALDTTALTPAERVESLHWRVLSTHAAMPGTDRVHRLLDGIANGADADPDERAQAAVIGAAMSLGLMEWESALRAAQDASARTASPLVRLRAQRAVVLALGHLGRGAELGDAIDEGLGLVARRSDRRGTYDDILLEEARLELLSASAFSRRLCRLDLPDLERELDAWVESAIAQDAQWFIPVLGAITGGVALDLGRLDRAEAELTLADDRLIGPDIGTWRLWIGMQRARVLALRGRTEEAERIATEIAHRSDPRYPYQRMLAEGVRVEILASRGRPEEAATLLLDVGDLSGDAHALRAGMLFRAWTLGSTDPRLVAGARLVRERTDVPALHGMAEVVEGSRTSDAALVARGVRTLEESGLHQQALTACEDLLRMLAGGDPGTALSEARATLARIQARIDRGAPATAAATVTPVLDVSMLTRRELEIGVLAAQGLSNREIAGRLFLSVRTVESHLYQARAKLGAPSRRALAGLLDTPGASSLVAGR</sequence>
<keyword evidence="3" id="KW-0804">Transcription</keyword>
<dbReference type="SUPFAM" id="SSF46894">
    <property type="entry name" value="C-terminal effector domain of the bipartite response regulators"/>
    <property type="match status" value="1"/>
</dbReference>
<dbReference type="Gene3D" id="1.10.10.10">
    <property type="entry name" value="Winged helix-like DNA-binding domain superfamily/Winged helix DNA-binding domain"/>
    <property type="match status" value="1"/>
</dbReference>
<dbReference type="PANTHER" id="PTHR44688">
    <property type="entry name" value="DNA-BINDING TRANSCRIPTIONAL ACTIVATOR DEVR_DOSR"/>
    <property type="match status" value="1"/>
</dbReference>
<dbReference type="Proteomes" id="UP000001564">
    <property type="component" value="Chromosome"/>
</dbReference>
<feature type="region of interest" description="Disordered" evidence="4">
    <location>
        <begin position="1"/>
        <end position="22"/>
    </location>
</feature>
<evidence type="ECO:0000256" key="1">
    <source>
        <dbReference type="ARBA" id="ARBA00023015"/>
    </source>
</evidence>
<accession>A5CPD2</accession>
<dbReference type="eggNOG" id="COG2909">
    <property type="taxonomic scope" value="Bacteria"/>
</dbReference>
<evidence type="ECO:0000313" key="7">
    <source>
        <dbReference type="Proteomes" id="UP000001564"/>
    </source>
</evidence>
<evidence type="ECO:0000256" key="2">
    <source>
        <dbReference type="ARBA" id="ARBA00023125"/>
    </source>
</evidence>
<keyword evidence="2" id="KW-0238">DNA-binding</keyword>